<name>A0A6C0GNM6_9BACT</name>
<dbReference type="InterPro" id="IPR006342">
    <property type="entry name" value="FkbM_mtfrase"/>
</dbReference>
<dbReference type="Proteomes" id="UP000480178">
    <property type="component" value="Chromosome"/>
</dbReference>
<proteinExistence type="predicted"/>
<dbReference type="EMBL" id="CP048222">
    <property type="protein sequence ID" value="QHT69636.1"/>
    <property type="molecule type" value="Genomic_DNA"/>
</dbReference>
<evidence type="ECO:0000313" key="3">
    <source>
        <dbReference type="Proteomes" id="UP000480178"/>
    </source>
</evidence>
<dbReference type="KEGG" id="rhoz:GXP67_24800"/>
<sequence>MDGLQKNIPGFVINTARLLYHRLFPPAHSCAYWIRKLVTNEPLSLVHIGSHDGKTGDLFFDLIHEHTHWKVLFVEPVPYLFKRLQENYPSDSRFRFENAAVNDGSSQLFYWVQEDAISHVPDLPKGFDQLGSFDRNNITKHLDGKLEHYIVEASIQGITLQALFSKHSIDKLDILHIDTEGYDWKILSQLDLNKHSPLLILFEHINLSAVEKAQAIQFLKTRFYIVELEADFLCINRNTQKLSKKDVLKLQRIFPLYF</sequence>
<dbReference type="Gene3D" id="3.40.50.150">
    <property type="entry name" value="Vaccinia Virus protein VP39"/>
    <property type="match status" value="1"/>
</dbReference>
<dbReference type="RefSeq" id="WP_162445621.1">
    <property type="nucleotide sequence ID" value="NZ_CP048222.1"/>
</dbReference>
<accession>A0A6C0GNM6</accession>
<dbReference type="NCBIfam" id="TIGR01444">
    <property type="entry name" value="fkbM_fam"/>
    <property type="match status" value="1"/>
</dbReference>
<dbReference type="Pfam" id="PF05050">
    <property type="entry name" value="Methyltransf_21"/>
    <property type="match status" value="1"/>
</dbReference>
<evidence type="ECO:0000259" key="1">
    <source>
        <dbReference type="Pfam" id="PF05050"/>
    </source>
</evidence>
<dbReference type="GO" id="GO:0032259">
    <property type="term" value="P:methylation"/>
    <property type="evidence" value="ECO:0007669"/>
    <property type="project" value="UniProtKB-KW"/>
</dbReference>
<gene>
    <name evidence="2" type="ORF">GXP67_24800</name>
</gene>
<dbReference type="InterPro" id="IPR029063">
    <property type="entry name" value="SAM-dependent_MTases_sf"/>
</dbReference>
<dbReference type="SUPFAM" id="SSF53335">
    <property type="entry name" value="S-adenosyl-L-methionine-dependent methyltransferases"/>
    <property type="match status" value="1"/>
</dbReference>
<keyword evidence="2" id="KW-0808">Transferase</keyword>
<keyword evidence="2" id="KW-0489">Methyltransferase</keyword>
<feature type="domain" description="Methyltransferase FkbM" evidence="1">
    <location>
        <begin position="47"/>
        <end position="206"/>
    </location>
</feature>
<organism evidence="2 3">
    <name type="scientific">Rhodocytophaga rosea</name>
    <dbReference type="NCBI Taxonomy" id="2704465"/>
    <lineage>
        <taxon>Bacteria</taxon>
        <taxon>Pseudomonadati</taxon>
        <taxon>Bacteroidota</taxon>
        <taxon>Cytophagia</taxon>
        <taxon>Cytophagales</taxon>
        <taxon>Rhodocytophagaceae</taxon>
        <taxon>Rhodocytophaga</taxon>
    </lineage>
</organism>
<evidence type="ECO:0000313" key="2">
    <source>
        <dbReference type="EMBL" id="QHT69636.1"/>
    </source>
</evidence>
<dbReference type="AlphaFoldDB" id="A0A6C0GNM6"/>
<dbReference type="GO" id="GO:0008168">
    <property type="term" value="F:methyltransferase activity"/>
    <property type="evidence" value="ECO:0007669"/>
    <property type="project" value="UniProtKB-KW"/>
</dbReference>
<reference evidence="2 3" key="1">
    <citation type="submission" date="2020-01" db="EMBL/GenBank/DDBJ databases">
        <authorList>
            <person name="Kim M.K."/>
        </authorList>
    </citation>
    <scope>NUCLEOTIDE SEQUENCE [LARGE SCALE GENOMIC DNA]</scope>
    <source>
        <strain evidence="2 3">172606-1</strain>
    </source>
</reference>
<protein>
    <submittedName>
        <fullName evidence="2">FkbM family methyltransferase</fullName>
    </submittedName>
</protein>
<keyword evidence="3" id="KW-1185">Reference proteome</keyword>